<evidence type="ECO:0000313" key="3">
    <source>
        <dbReference type="Proteomes" id="UP000198589"/>
    </source>
</evidence>
<dbReference type="AlphaFoldDB" id="A0A1I2HXW3"/>
<dbReference type="STRING" id="1798228.SAMN05216574_1127"/>
<proteinExistence type="predicted"/>
<organism evidence="2 3">
    <name type="scientific">Blastococcus tunisiensis</name>
    <dbReference type="NCBI Taxonomy" id="1798228"/>
    <lineage>
        <taxon>Bacteria</taxon>
        <taxon>Bacillati</taxon>
        <taxon>Actinomycetota</taxon>
        <taxon>Actinomycetes</taxon>
        <taxon>Geodermatophilales</taxon>
        <taxon>Geodermatophilaceae</taxon>
        <taxon>Blastococcus</taxon>
    </lineage>
</organism>
<name>A0A1I2HXW3_9ACTN</name>
<accession>A0A1I2HXW3</accession>
<evidence type="ECO:0000259" key="1">
    <source>
        <dbReference type="Pfam" id="PF13274"/>
    </source>
</evidence>
<dbReference type="Proteomes" id="UP000198589">
    <property type="component" value="Unassembled WGS sequence"/>
</dbReference>
<dbReference type="OrthoDB" id="9799173at2"/>
<sequence>MRRLSALDVASYILQRQHGLTGIELEKLVYYAQAWSLAWDGQPLFADEIQAWEHGPVVPRLYSKHAGQRLMSVIPGGDPARVTAVDRDKIDAVIDFYGGRDAAALRRLSHEEQPWRDARGSLPAGASSRAPIPHRAMRRFYTAQQVMGEGPRRPAAEVTEASLDEALEAAGHQMKKWRRTLDWLAVR</sequence>
<feature type="domain" description="Antitoxin SocA-like Panacea" evidence="1">
    <location>
        <begin position="25"/>
        <end position="115"/>
    </location>
</feature>
<dbReference type="InterPro" id="IPR025272">
    <property type="entry name" value="SocA_Panacea"/>
</dbReference>
<dbReference type="EMBL" id="FOND01000012">
    <property type="protein sequence ID" value="SFF34884.1"/>
    <property type="molecule type" value="Genomic_DNA"/>
</dbReference>
<protein>
    <submittedName>
        <fullName evidence="2">Uncharacterized phage-associated protein</fullName>
    </submittedName>
</protein>
<dbReference type="Pfam" id="PF13274">
    <property type="entry name" value="SocA_Panacea"/>
    <property type="match status" value="1"/>
</dbReference>
<reference evidence="3" key="1">
    <citation type="submission" date="2016-10" db="EMBL/GenBank/DDBJ databases">
        <authorList>
            <person name="Varghese N."/>
            <person name="Submissions S."/>
        </authorList>
    </citation>
    <scope>NUCLEOTIDE SEQUENCE [LARGE SCALE GENOMIC DNA]</scope>
    <source>
        <strain evidence="3">DSM 46838</strain>
    </source>
</reference>
<gene>
    <name evidence="2" type="ORF">SAMN05216574_1127</name>
</gene>
<keyword evidence="3" id="KW-1185">Reference proteome</keyword>
<evidence type="ECO:0000313" key="2">
    <source>
        <dbReference type="EMBL" id="SFF34884.1"/>
    </source>
</evidence>